<dbReference type="Pfam" id="PF22521">
    <property type="entry name" value="HypF_C_2"/>
    <property type="match status" value="1"/>
</dbReference>
<dbReference type="InterPro" id="IPR011125">
    <property type="entry name" value="Znf_HypF"/>
</dbReference>
<dbReference type="SUPFAM" id="SSF53067">
    <property type="entry name" value="Actin-like ATPase domain"/>
    <property type="match status" value="1"/>
</dbReference>
<dbReference type="GO" id="GO:0016743">
    <property type="term" value="F:carboxyl- or carbamoyltransferase activity"/>
    <property type="evidence" value="ECO:0007669"/>
    <property type="project" value="UniProtKB-UniRule"/>
</dbReference>
<dbReference type="PROSITE" id="PS51160">
    <property type="entry name" value="ACYLPHOSPHATASE_3"/>
    <property type="match status" value="1"/>
</dbReference>
<dbReference type="UniPathway" id="UPA00335"/>
<evidence type="ECO:0000256" key="1">
    <source>
        <dbReference type="ARBA" id="ARBA00004711"/>
    </source>
</evidence>
<organism evidence="12 13">
    <name type="scientific">Gimesia panareensis</name>
    <dbReference type="NCBI Taxonomy" id="2527978"/>
    <lineage>
        <taxon>Bacteria</taxon>
        <taxon>Pseudomonadati</taxon>
        <taxon>Planctomycetota</taxon>
        <taxon>Planctomycetia</taxon>
        <taxon>Planctomycetales</taxon>
        <taxon>Planctomycetaceae</taxon>
        <taxon>Gimesia</taxon>
    </lineage>
</organism>
<dbReference type="PANTHER" id="PTHR42959:SF1">
    <property type="entry name" value="CARBAMOYLTRANSFERASE HYPF"/>
    <property type="match status" value="1"/>
</dbReference>
<dbReference type="RefSeq" id="WP_197994644.1">
    <property type="nucleotide sequence ID" value="NZ_CP036317.1"/>
</dbReference>
<dbReference type="Proteomes" id="UP000320839">
    <property type="component" value="Chromosome"/>
</dbReference>
<dbReference type="Gene3D" id="3.30.420.360">
    <property type="match status" value="1"/>
</dbReference>
<dbReference type="InterPro" id="IPR051060">
    <property type="entry name" value="Carbamoyltrans_HypF-like"/>
</dbReference>
<dbReference type="SUPFAM" id="SSF54975">
    <property type="entry name" value="Acylphosphatase/BLUF domain-like"/>
    <property type="match status" value="1"/>
</dbReference>
<accession>A0A518FSH7</accession>
<evidence type="ECO:0000256" key="8">
    <source>
        <dbReference type="PIRNR" id="PIRNR006256"/>
    </source>
</evidence>
<keyword evidence="3" id="KW-0436">Ligase</keyword>
<dbReference type="Pfam" id="PF07503">
    <property type="entry name" value="zf-HYPF"/>
    <property type="match status" value="2"/>
</dbReference>
<dbReference type="Pfam" id="PF17788">
    <property type="entry name" value="HypF_C"/>
    <property type="match status" value="1"/>
</dbReference>
<gene>
    <name evidence="12" type="primary">hypF</name>
    <name evidence="12" type="ORF">Pan153_39590</name>
</gene>
<evidence type="ECO:0000256" key="4">
    <source>
        <dbReference type="ARBA" id="ARBA00022723"/>
    </source>
</evidence>
<evidence type="ECO:0000256" key="2">
    <source>
        <dbReference type="ARBA" id="ARBA00008097"/>
    </source>
</evidence>
<dbReference type="InterPro" id="IPR043129">
    <property type="entry name" value="ATPase_NBD"/>
</dbReference>
<dbReference type="InterPro" id="IPR004421">
    <property type="entry name" value="Carbamoyltransferase_HypF"/>
</dbReference>
<feature type="domain" description="Acylphosphatase-like" evidence="10">
    <location>
        <begin position="15"/>
        <end position="101"/>
    </location>
</feature>
<evidence type="ECO:0000313" key="13">
    <source>
        <dbReference type="Proteomes" id="UP000320839"/>
    </source>
</evidence>
<feature type="active site" evidence="9">
    <location>
        <position position="30"/>
    </location>
</feature>
<dbReference type="InterPro" id="IPR001792">
    <property type="entry name" value="Acylphosphatase-like_dom"/>
</dbReference>
<dbReference type="SUPFAM" id="SSF55821">
    <property type="entry name" value="YrdC/RibB"/>
    <property type="match status" value="1"/>
</dbReference>
<dbReference type="AlphaFoldDB" id="A0A518FSH7"/>
<dbReference type="EMBL" id="CP036317">
    <property type="protein sequence ID" value="QDV19294.1"/>
    <property type="molecule type" value="Genomic_DNA"/>
</dbReference>
<evidence type="ECO:0000256" key="6">
    <source>
        <dbReference type="ARBA" id="ARBA00022833"/>
    </source>
</evidence>
<evidence type="ECO:0000259" key="11">
    <source>
        <dbReference type="PROSITE" id="PS51163"/>
    </source>
</evidence>
<comment type="catalytic activity">
    <reaction evidence="9">
        <text>an acyl phosphate + H2O = a carboxylate + phosphate + H(+)</text>
        <dbReference type="Rhea" id="RHEA:14965"/>
        <dbReference type="ChEBI" id="CHEBI:15377"/>
        <dbReference type="ChEBI" id="CHEBI:15378"/>
        <dbReference type="ChEBI" id="CHEBI:29067"/>
        <dbReference type="ChEBI" id="CHEBI:43474"/>
        <dbReference type="ChEBI" id="CHEBI:59918"/>
        <dbReference type="EC" id="3.6.1.7"/>
    </reaction>
</comment>
<evidence type="ECO:0000259" key="10">
    <source>
        <dbReference type="PROSITE" id="PS51160"/>
    </source>
</evidence>
<evidence type="ECO:0000256" key="9">
    <source>
        <dbReference type="PROSITE-ProRule" id="PRU00520"/>
    </source>
</evidence>
<dbReference type="InterPro" id="IPR017945">
    <property type="entry name" value="DHBP_synth_RibB-like_a/b_dom"/>
</dbReference>
<dbReference type="InterPro" id="IPR041440">
    <property type="entry name" value="HypF_C"/>
</dbReference>
<keyword evidence="4" id="KW-0479">Metal-binding</keyword>
<dbReference type="GO" id="GO:0051604">
    <property type="term" value="P:protein maturation"/>
    <property type="evidence" value="ECO:0007669"/>
    <property type="project" value="TreeGrafter"/>
</dbReference>
<keyword evidence="5" id="KW-0863">Zinc-finger</keyword>
<dbReference type="InterPro" id="IPR006070">
    <property type="entry name" value="Sua5-like_dom"/>
</dbReference>
<reference evidence="12 13" key="1">
    <citation type="submission" date="2019-02" db="EMBL/GenBank/DDBJ databases">
        <title>Deep-cultivation of Planctomycetes and their phenomic and genomic characterization uncovers novel biology.</title>
        <authorList>
            <person name="Wiegand S."/>
            <person name="Jogler M."/>
            <person name="Boedeker C."/>
            <person name="Pinto D."/>
            <person name="Vollmers J."/>
            <person name="Rivas-Marin E."/>
            <person name="Kohn T."/>
            <person name="Peeters S.H."/>
            <person name="Heuer A."/>
            <person name="Rast P."/>
            <person name="Oberbeckmann S."/>
            <person name="Bunk B."/>
            <person name="Jeske O."/>
            <person name="Meyerdierks A."/>
            <person name="Storesund J.E."/>
            <person name="Kallscheuer N."/>
            <person name="Luecker S."/>
            <person name="Lage O.M."/>
            <person name="Pohl T."/>
            <person name="Merkel B.J."/>
            <person name="Hornburger P."/>
            <person name="Mueller R.-W."/>
            <person name="Bruemmer F."/>
            <person name="Labrenz M."/>
            <person name="Spormann A.M."/>
            <person name="Op den Camp H."/>
            <person name="Overmann J."/>
            <person name="Amann R."/>
            <person name="Jetten M.S.M."/>
            <person name="Mascher T."/>
            <person name="Medema M.H."/>
            <person name="Devos D.P."/>
            <person name="Kaster A.-K."/>
            <person name="Ovreas L."/>
            <person name="Rohde M."/>
            <person name="Galperin M.Y."/>
            <person name="Jogler C."/>
        </authorList>
    </citation>
    <scope>NUCLEOTIDE SEQUENCE [LARGE SCALE GENOMIC DNA]</scope>
    <source>
        <strain evidence="12 13">Pan153</strain>
    </source>
</reference>
<dbReference type="Pfam" id="PF01300">
    <property type="entry name" value="Sua5_yciO_yrdC"/>
    <property type="match status" value="1"/>
</dbReference>
<dbReference type="Gene3D" id="3.30.420.40">
    <property type="match status" value="1"/>
</dbReference>
<comment type="pathway">
    <text evidence="1">Protein modification; [NiFe] hydrogenase maturation.</text>
</comment>
<keyword evidence="9" id="KW-0378">Hydrolase</keyword>
<dbReference type="GO" id="GO:0016874">
    <property type="term" value="F:ligase activity"/>
    <property type="evidence" value="ECO:0007669"/>
    <property type="project" value="UniProtKB-UniRule"/>
</dbReference>
<proteinExistence type="inferred from homology"/>
<dbReference type="GO" id="GO:0003998">
    <property type="term" value="F:acylphosphatase activity"/>
    <property type="evidence" value="ECO:0007669"/>
    <property type="project" value="UniProtKB-EC"/>
</dbReference>
<evidence type="ECO:0000256" key="7">
    <source>
        <dbReference type="ARBA" id="ARBA00048220"/>
    </source>
</evidence>
<feature type="domain" description="YrdC-like" evidence="11">
    <location>
        <begin position="212"/>
        <end position="397"/>
    </location>
</feature>
<dbReference type="NCBIfam" id="TIGR00143">
    <property type="entry name" value="hypF"/>
    <property type="match status" value="1"/>
</dbReference>
<evidence type="ECO:0000313" key="12">
    <source>
        <dbReference type="EMBL" id="QDV19294.1"/>
    </source>
</evidence>
<dbReference type="Gene3D" id="3.30.110.120">
    <property type="match status" value="1"/>
</dbReference>
<comment type="similarity">
    <text evidence="2 8">Belongs to the carbamoyltransferase HypF family.</text>
</comment>
<dbReference type="InterPro" id="IPR036046">
    <property type="entry name" value="Acylphosphatase-like_dom_sf"/>
</dbReference>
<dbReference type="PIRSF" id="PIRSF006256">
    <property type="entry name" value="CMPcnvr_hdrg_mat"/>
    <property type="match status" value="1"/>
</dbReference>
<dbReference type="EC" id="6.2.-.-" evidence="8"/>
<dbReference type="InterPro" id="IPR055128">
    <property type="entry name" value="HypF_C_2"/>
</dbReference>
<evidence type="ECO:0000256" key="3">
    <source>
        <dbReference type="ARBA" id="ARBA00022598"/>
    </source>
</evidence>
<keyword evidence="12" id="KW-0808">Transferase</keyword>
<sequence length="765" mass="83777">MNRQAISNPEATQIALQFLWNGRVQGIGLRPAVARWARELGLAGSICNTSAGVQLRVEGPAQLVARFENELEAHLPAEAVLESRERQPVESEALTSFEILESDEDGPLRTEVPRDRAVCPACLKELSDPADRRFQYPFISCTDCGPRYSLIRSMPYERRQTGMAEFGMCAGCAAEYESAADRRFHAQTIACPECGPHVWCTDSRGHKIVVDQDAIQAAAQALKQGRIVGLRGLGGYQFLVDARSDAAVQKLRELKQRPAKPLAVMVSSPGEAQTLAILNDAEEQELCSPVAPIVLLHARSDAGLSRELNSGLQTVGVMLPTTPLHALLLNACRFPLVVTSTNREGEPIIYQAEQIDAGLRAVADLWLEHDRPIERPIDDSVVRVMAGRSVTIRLARGLAPLPLPIACDEPLIATGGQQKSAFAFCNRQQSVLGPHMGELESLPACERYLEQLHSLQSLYGFAPAGLVCDQHPDYFTTQWAEQARIPLEQVQHHHAHIVAGMLEQGWLDRKVLGVSLDGTGWGTDQTIWGGEFLLSTANGYERVGRLRPFALPGGEQAIREPWRIAVMLVAQSLGEQAALMLGTEVEPAERMLRIGKSRRLSPLTSSAGRLFDGVAMLILGCRHSGFEGQPAMLLEAACDHSEMEMYEIPIREGELRELDWRPAVTQIWEDRRRGVSPGRMAMRFHRGLAQAIVRFGTLYSQLSVVLGGGVFQNRCLVELLAKEFAQSGQELGLPGRIPPNDGGLAAGQLALAIARREGRDASQCV</sequence>
<protein>
    <recommendedName>
        <fullName evidence="8">Carbamoyltransferase</fullName>
        <ecNumber evidence="8">6.2.-.-</ecNumber>
    </recommendedName>
</protein>
<dbReference type="PROSITE" id="PS51163">
    <property type="entry name" value="YRDC"/>
    <property type="match status" value="1"/>
</dbReference>
<comment type="catalytic activity">
    <reaction evidence="7">
        <text>C-terminal L-cysteinyl-[HypE protein] + carbamoyl phosphate + ATP + H2O = C-terminal S-carboxamide-L-cysteinyl-[HypE protein] + AMP + phosphate + diphosphate + H(+)</text>
        <dbReference type="Rhea" id="RHEA:55636"/>
        <dbReference type="Rhea" id="RHEA-COMP:14247"/>
        <dbReference type="Rhea" id="RHEA-COMP:14392"/>
        <dbReference type="ChEBI" id="CHEBI:15377"/>
        <dbReference type="ChEBI" id="CHEBI:15378"/>
        <dbReference type="ChEBI" id="CHEBI:30616"/>
        <dbReference type="ChEBI" id="CHEBI:33019"/>
        <dbReference type="ChEBI" id="CHEBI:43474"/>
        <dbReference type="ChEBI" id="CHEBI:58228"/>
        <dbReference type="ChEBI" id="CHEBI:76913"/>
        <dbReference type="ChEBI" id="CHEBI:139126"/>
        <dbReference type="ChEBI" id="CHEBI:456215"/>
    </reaction>
</comment>
<dbReference type="GO" id="GO:0003725">
    <property type="term" value="F:double-stranded RNA binding"/>
    <property type="evidence" value="ECO:0007669"/>
    <property type="project" value="InterPro"/>
</dbReference>
<dbReference type="GO" id="GO:0008270">
    <property type="term" value="F:zinc ion binding"/>
    <property type="evidence" value="ECO:0007669"/>
    <property type="project" value="UniProtKB-KW"/>
</dbReference>
<dbReference type="Pfam" id="PF00708">
    <property type="entry name" value="Acylphosphatase"/>
    <property type="match status" value="1"/>
</dbReference>
<feature type="active site" evidence="9">
    <location>
        <position position="48"/>
    </location>
</feature>
<dbReference type="Gene3D" id="3.90.870.50">
    <property type="match status" value="1"/>
</dbReference>
<dbReference type="PANTHER" id="PTHR42959">
    <property type="entry name" value="CARBAMOYLTRANSFERASE"/>
    <property type="match status" value="1"/>
</dbReference>
<evidence type="ECO:0000256" key="5">
    <source>
        <dbReference type="ARBA" id="ARBA00022771"/>
    </source>
</evidence>
<name>A0A518FSH7_9PLAN</name>
<keyword evidence="6" id="KW-0862">Zinc</keyword>